<evidence type="ECO:0000313" key="2">
    <source>
        <dbReference type="Proteomes" id="UP000886523"/>
    </source>
</evidence>
<sequence length="175" mass="19659">MPNSTYCACGESFTAANGDQIKALTQYFSDTGIPAMLCQHGIPIFLANMWTAGEKQFYVFALLDALIKHLPHHWRIGALFDIGCQIDQSLKKWDFLPEWLGHLEWGASIFHAYGHQWTCQLWYHPQKNEIWGLSDGEGCEQFWIYQVSSPTIQGAAALSQSTNILAVPDPGCPCH</sequence>
<proteinExistence type="predicted"/>
<name>A0A9P6B7P8_9AGAM</name>
<dbReference type="Proteomes" id="UP000886523">
    <property type="component" value="Unassembled WGS sequence"/>
</dbReference>
<dbReference type="OrthoDB" id="3364670at2759"/>
<comment type="caution">
    <text evidence="1">The sequence shown here is derived from an EMBL/GenBank/DDBJ whole genome shotgun (WGS) entry which is preliminary data.</text>
</comment>
<keyword evidence="2" id="KW-1185">Reference proteome</keyword>
<dbReference type="EMBL" id="MU128921">
    <property type="protein sequence ID" value="KAF9518942.1"/>
    <property type="molecule type" value="Genomic_DNA"/>
</dbReference>
<dbReference type="InterPro" id="IPR040521">
    <property type="entry name" value="KDZ"/>
</dbReference>
<dbReference type="PANTHER" id="PTHR33096:SF1">
    <property type="entry name" value="CXC1-LIKE CYSTEINE CLUSTER ASSOCIATED WITH KDZ TRANSPOSASES DOMAIN-CONTAINING PROTEIN"/>
    <property type="match status" value="1"/>
</dbReference>
<evidence type="ECO:0000313" key="1">
    <source>
        <dbReference type="EMBL" id="KAF9518942.1"/>
    </source>
</evidence>
<dbReference type="Pfam" id="PF18758">
    <property type="entry name" value="KDZ"/>
    <property type="match status" value="1"/>
</dbReference>
<organism evidence="1 2">
    <name type="scientific">Hydnum rufescens UP504</name>
    <dbReference type="NCBI Taxonomy" id="1448309"/>
    <lineage>
        <taxon>Eukaryota</taxon>
        <taxon>Fungi</taxon>
        <taxon>Dikarya</taxon>
        <taxon>Basidiomycota</taxon>
        <taxon>Agaricomycotina</taxon>
        <taxon>Agaricomycetes</taxon>
        <taxon>Cantharellales</taxon>
        <taxon>Hydnaceae</taxon>
        <taxon>Hydnum</taxon>
    </lineage>
</organism>
<dbReference type="AlphaFoldDB" id="A0A9P6B7P8"/>
<reference evidence="1" key="1">
    <citation type="journal article" date="2020" name="Nat. Commun.">
        <title>Large-scale genome sequencing of mycorrhizal fungi provides insights into the early evolution of symbiotic traits.</title>
        <authorList>
            <person name="Miyauchi S."/>
            <person name="Kiss E."/>
            <person name="Kuo A."/>
            <person name="Drula E."/>
            <person name="Kohler A."/>
            <person name="Sanchez-Garcia M."/>
            <person name="Morin E."/>
            <person name="Andreopoulos B."/>
            <person name="Barry K.W."/>
            <person name="Bonito G."/>
            <person name="Buee M."/>
            <person name="Carver A."/>
            <person name="Chen C."/>
            <person name="Cichocki N."/>
            <person name="Clum A."/>
            <person name="Culley D."/>
            <person name="Crous P.W."/>
            <person name="Fauchery L."/>
            <person name="Girlanda M."/>
            <person name="Hayes R.D."/>
            <person name="Keri Z."/>
            <person name="LaButti K."/>
            <person name="Lipzen A."/>
            <person name="Lombard V."/>
            <person name="Magnuson J."/>
            <person name="Maillard F."/>
            <person name="Murat C."/>
            <person name="Nolan M."/>
            <person name="Ohm R.A."/>
            <person name="Pangilinan J."/>
            <person name="Pereira M.F."/>
            <person name="Perotto S."/>
            <person name="Peter M."/>
            <person name="Pfister S."/>
            <person name="Riley R."/>
            <person name="Sitrit Y."/>
            <person name="Stielow J.B."/>
            <person name="Szollosi G."/>
            <person name="Zifcakova L."/>
            <person name="Stursova M."/>
            <person name="Spatafora J.W."/>
            <person name="Tedersoo L."/>
            <person name="Vaario L.M."/>
            <person name="Yamada A."/>
            <person name="Yan M."/>
            <person name="Wang P."/>
            <person name="Xu J."/>
            <person name="Bruns T."/>
            <person name="Baldrian P."/>
            <person name="Vilgalys R."/>
            <person name="Dunand C."/>
            <person name="Henrissat B."/>
            <person name="Grigoriev I.V."/>
            <person name="Hibbett D."/>
            <person name="Nagy L.G."/>
            <person name="Martin F.M."/>
        </authorList>
    </citation>
    <scope>NUCLEOTIDE SEQUENCE</scope>
    <source>
        <strain evidence="1">UP504</strain>
    </source>
</reference>
<dbReference type="PANTHER" id="PTHR33096">
    <property type="entry name" value="CXC2 DOMAIN-CONTAINING PROTEIN"/>
    <property type="match status" value="1"/>
</dbReference>
<protein>
    <submittedName>
        <fullName evidence="1">Uncharacterized protein</fullName>
    </submittedName>
</protein>
<accession>A0A9P6B7P8</accession>
<gene>
    <name evidence="1" type="ORF">BS47DRAFT_1358573</name>
</gene>